<dbReference type="Pfam" id="PF00106">
    <property type="entry name" value="adh_short"/>
    <property type="match status" value="1"/>
</dbReference>
<dbReference type="Proteomes" id="UP000887226">
    <property type="component" value="Unassembled WGS sequence"/>
</dbReference>
<dbReference type="PRINTS" id="PR00080">
    <property type="entry name" value="SDRFAMILY"/>
</dbReference>
<evidence type="ECO:0000256" key="1">
    <source>
        <dbReference type="ARBA" id="ARBA00006484"/>
    </source>
</evidence>
<comment type="similarity">
    <text evidence="1 3">Belongs to the short-chain dehydrogenases/reductases (SDR) family.</text>
</comment>
<dbReference type="OrthoDB" id="37659at2759"/>
<dbReference type="PANTHER" id="PTHR43180">
    <property type="entry name" value="3-OXOACYL-(ACYL-CARRIER-PROTEIN) REDUCTASE (AFU_ORTHOLOGUE AFUA_6G11210)"/>
    <property type="match status" value="1"/>
</dbReference>
<proteinExistence type="inferred from homology"/>
<organism evidence="4 5">
    <name type="scientific">Calycina marina</name>
    <dbReference type="NCBI Taxonomy" id="1763456"/>
    <lineage>
        <taxon>Eukaryota</taxon>
        <taxon>Fungi</taxon>
        <taxon>Dikarya</taxon>
        <taxon>Ascomycota</taxon>
        <taxon>Pezizomycotina</taxon>
        <taxon>Leotiomycetes</taxon>
        <taxon>Helotiales</taxon>
        <taxon>Pezizellaceae</taxon>
        <taxon>Calycina</taxon>
    </lineage>
</organism>
<accession>A0A9P8CG09</accession>
<keyword evidence="5" id="KW-1185">Reference proteome</keyword>
<keyword evidence="2" id="KW-0560">Oxidoreductase</keyword>
<evidence type="ECO:0008006" key="6">
    <source>
        <dbReference type="Google" id="ProtNLM"/>
    </source>
</evidence>
<dbReference type="GO" id="GO:0016491">
    <property type="term" value="F:oxidoreductase activity"/>
    <property type="evidence" value="ECO:0007669"/>
    <property type="project" value="UniProtKB-KW"/>
</dbReference>
<evidence type="ECO:0000256" key="3">
    <source>
        <dbReference type="RuleBase" id="RU000363"/>
    </source>
</evidence>
<dbReference type="PANTHER" id="PTHR43180:SF80">
    <property type="entry name" value="NAD(P)-BINDING PROTEIN"/>
    <property type="match status" value="1"/>
</dbReference>
<evidence type="ECO:0000313" key="4">
    <source>
        <dbReference type="EMBL" id="KAG9245367.1"/>
    </source>
</evidence>
<protein>
    <recommendedName>
        <fullName evidence="6">NAD(P)-binding protein</fullName>
    </recommendedName>
</protein>
<dbReference type="InterPro" id="IPR036291">
    <property type="entry name" value="NAD(P)-bd_dom_sf"/>
</dbReference>
<gene>
    <name evidence="4" type="ORF">BJ878DRAFT_439532</name>
</gene>
<evidence type="ECO:0000313" key="5">
    <source>
        <dbReference type="Proteomes" id="UP000887226"/>
    </source>
</evidence>
<evidence type="ECO:0000256" key="2">
    <source>
        <dbReference type="ARBA" id="ARBA00023002"/>
    </source>
</evidence>
<name>A0A9P8CG09_9HELO</name>
<comment type="caution">
    <text evidence="4">The sequence shown here is derived from an EMBL/GenBank/DDBJ whole genome shotgun (WGS) entry which is preliminary data.</text>
</comment>
<reference evidence="4" key="1">
    <citation type="journal article" date="2021" name="IMA Fungus">
        <title>Genomic characterization of three marine fungi, including Emericellopsis atlantica sp. nov. with signatures of a generalist lifestyle and marine biomass degradation.</title>
        <authorList>
            <person name="Hagestad O.C."/>
            <person name="Hou L."/>
            <person name="Andersen J.H."/>
            <person name="Hansen E.H."/>
            <person name="Altermark B."/>
            <person name="Li C."/>
            <person name="Kuhnert E."/>
            <person name="Cox R.J."/>
            <person name="Crous P.W."/>
            <person name="Spatafora J.W."/>
            <person name="Lail K."/>
            <person name="Amirebrahimi M."/>
            <person name="Lipzen A."/>
            <person name="Pangilinan J."/>
            <person name="Andreopoulos W."/>
            <person name="Hayes R.D."/>
            <person name="Ng V."/>
            <person name="Grigoriev I.V."/>
            <person name="Jackson S.A."/>
            <person name="Sutton T.D.S."/>
            <person name="Dobson A.D.W."/>
            <person name="Rama T."/>
        </authorList>
    </citation>
    <scope>NUCLEOTIDE SEQUENCE</scope>
    <source>
        <strain evidence="4">TRa3180A</strain>
    </source>
</reference>
<dbReference type="AlphaFoldDB" id="A0A9P8CG09"/>
<sequence>MVTTTFTISRSSLTSLTNSTTLITGGSSGIGLATVILLHSLPSNNIIILDIRPPPPPLNTSSRVRYIQTDITSWASQRAAFKAGYAIFGRIDNVFVNAGITEYKDQIFDSELDDKGELKEPDRRVINLNLNAANDTVKLAVFYMRMNGEKGGNIVMTASMAGYLASAGAPLYSASKHGIVGLMRAIKSDALRLNIVVSVVAPGITVTPILGHTQESKETPEELAKKYHDMGIPLNSADDVADAVVYLFAQGIKSSGKGLMIQAGKFADVEAGAAKGRKVWMGEEMLELFKSGRNTRAFLPSKL</sequence>
<dbReference type="SUPFAM" id="SSF51735">
    <property type="entry name" value="NAD(P)-binding Rossmann-fold domains"/>
    <property type="match status" value="1"/>
</dbReference>
<dbReference type="PRINTS" id="PR00081">
    <property type="entry name" value="GDHRDH"/>
</dbReference>
<dbReference type="EMBL" id="MU253851">
    <property type="protein sequence ID" value="KAG9245367.1"/>
    <property type="molecule type" value="Genomic_DNA"/>
</dbReference>
<dbReference type="Gene3D" id="3.40.50.720">
    <property type="entry name" value="NAD(P)-binding Rossmann-like Domain"/>
    <property type="match status" value="1"/>
</dbReference>
<dbReference type="InterPro" id="IPR002347">
    <property type="entry name" value="SDR_fam"/>
</dbReference>